<organism evidence="1 2">
    <name type="scientific">Pseudonocardia alni</name>
    <name type="common">Amycolata alni</name>
    <dbReference type="NCBI Taxonomy" id="33907"/>
    <lineage>
        <taxon>Bacteria</taxon>
        <taxon>Bacillati</taxon>
        <taxon>Actinomycetota</taxon>
        <taxon>Actinomycetes</taxon>
        <taxon>Pseudonocardiales</taxon>
        <taxon>Pseudonocardiaceae</taxon>
        <taxon>Pseudonocardia</taxon>
    </lineage>
</organism>
<dbReference type="Proteomes" id="UP000232453">
    <property type="component" value="Unassembled WGS sequence"/>
</dbReference>
<sequence>MHTPSYVPPAAGNGARIYYSGRANAKHYGPGSK</sequence>
<accession>A0AA44UNG0</accession>
<name>A0AA44UNG0_PSEA5</name>
<proteinExistence type="predicted"/>
<protein>
    <submittedName>
        <fullName evidence="1">Uncharacterized protein</fullName>
    </submittedName>
</protein>
<dbReference type="AlphaFoldDB" id="A0AA44UNG0"/>
<gene>
    <name evidence="1" type="ORF">ATL51_2040</name>
</gene>
<evidence type="ECO:0000313" key="1">
    <source>
        <dbReference type="EMBL" id="PKB30380.1"/>
    </source>
</evidence>
<dbReference type="EMBL" id="PHUJ01000003">
    <property type="protein sequence ID" value="PKB30380.1"/>
    <property type="molecule type" value="Genomic_DNA"/>
</dbReference>
<reference evidence="1 2" key="1">
    <citation type="submission" date="2017-11" db="EMBL/GenBank/DDBJ databases">
        <title>Sequencing the genomes of 1000 actinobacteria strains.</title>
        <authorList>
            <person name="Klenk H.-P."/>
        </authorList>
    </citation>
    <scope>NUCLEOTIDE SEQUENCE [LARGE SCALE GENOMIC DNA]</scope>
    <source>
        <strain evidence="1 2">DSM 44104</strain>
    </source>
</reference>
<evidence type="ECO:0000313" key="2">
    <source>
        <dbReference type="Proteomes" id="UP000232453"/>
    </source>
</evidence>
<comment type="caution">
    <text evidence="1">The sequence shown here is derived from an EMBL/GenBank/DDBJ whole genome shotgun (WGS) entry which is preliminary data.</text>
</comment>